<protein>
    <submittedName>
        <fullName evidence="2">Uncharacterized protein</fullName>
    </submittedName>
</protein>
<accession>A0ABT8YBN3</accession>
<organism evidence="2 3">
    <name type="scientific">Sphingomonas natans</name>
    <dbReference type="NCBI Taxonomy" id="3063330"/>
    <lineage>
        <taxon>Bacteria</taxon>
        <taxon>Pseudomonadati</taxon>
        <taxon>Pseudomonadota</taxon>
        <taxon>Alphaproteobacteria</taxon>
        <taxon>Sphingomonadales</taxon>
        <taxon>Sphingomonadaceae</taxon>
        <taxon>Sphingomonas</taxon>
    </lineage>
</organism>
<gene>
    <name evidence="2" type="ORF">Q4F19_15200</name>
</gene>
<dbReference type="EMBL" id="JAUOTP010000007">
    <property type="protein sequence ID" value="MDO6415736.1"/>
    <property type="molecule type" value="Genomic_DNA"/>
</dbReference>
<name>A0ABT8YBN3_9SPHN</name>
<feature type="transmembrane region" description="Helical" evidence="1">
    <location>
        <begin position="36"/>
        <end position="54"/>
    </location>
</feature>
<dbReference type="RefSeq" id="WP_303544116.1">
    <property type="nucleotide sequence ID" value="NZ_JAUOTP010000007.1"/>
</dbReference>
<keyword evidence="1" id="KW-0812">Transmembrane</keyword>
<keyword evidence="3" id="KW-1185">Reference proteome</keyword>
<evidence type="ECO:0000313" key="3">
    <source>
        <dbReference type="Proteomes" id="UP001169764"/>
    </source>
</evidence>
<evidence type="ECO:0000313" key="2">
    <source>
        <dbReference type="EMBL" id="MDO6415736.1"/>
    </source>
</evidence>
<reference evidence="2" key="1">
    <citation type="submission" date="2023-07" db="EMBL/GenBank/DDBJ databases">
        <authorList>
            <person name="Kim M."/>
        </authorList>
    </citation>
    <scope>NUCLEOTIDE SEQUENCE</scope>
    <source>
        <strain evidence="2">BIUV-7</strain>
    </source>
</reference>
<dbReference type="Proteomes" id="UP001169764">
    <property type="component" value="Unassembled WGS sequence"/>
</dbReference>
<keyword evidence="1" id="KW-1133">Transmembrane helix</keyword>
<proteinExistence type="predicted"/>
<sequence length="57" mass="6201">MISGAVAYSIAMLACFTLVWGGIWLIAKRRDRKRGILMLVAAVVLLGNVLVWVMPVG</sequence>
<evidence type="ECO:0000256" key="1">
    <source>
        <dbReference type="SAM" id="Phobius"/>
    </source>
</evidence>
<comment type="caution">
    <text evidence="2">The sequence shown here is derived from an EMBL/GenBank/DDBJ whole genome shotgun (WGS) entry which is preliminary data.</text>
</comment>
<feature type="transmembrane region" description="Helical" evidence="1">
    <location>
        <begin position="6"/>
        <end position="27"/>
    </location>
</feature>
<keyword evidence="1" id="KW-0472">Membrane</keyword>